<evidence type="ECO:0000256" key="1">
    <source>
        <dbReference type="ARBA" id="ARBA00005664"/>
    </source>
</evidence>
<organism evidence="5 6">
    <name type="scientific">Massarina eburnea CBS 473.64</name>
    <dbReference type="NCBI Taxonomy" id="1395130"/>
    <lineage>
        <taxon>Eukaryota</taxon>
        <taxon>Fungi</taxon>
        <taxon>Dikarya</taxon>
        <taxon>Ascomycota</taxon>
        <taxon>Pezizomycotina</taxon>
        <taxon>Dothideomycetes</taxon>
        <taxon>Pleosporomycetidae</taxon>
        <taxon>Pleosporales</taxon>
        <taxon>Massarineae</taxon>
        <taxon>Massarinaceae</taxon>
        <taxon>Massarina</taxon>
    </lineage>
</organism>
<gene>
    <name evidence="5" type="ORF">P280DRAFT_495057</name>
</gene>
<dbReference type="OrthoDB" id="407658at2759"/>
<keyword evidence="6" id="KW-1185">Reference proteome</keyword>
<evidence type="ECO:0000313" key="6">
    <source>
        <dbReference type="Proteomes" id="UP000799753"/>
    </source>
</evidence>
<dbReference type="GO" id="GO:0000139">
    <property type="term" value="C:Golgi membrane"/>
    <property type="evidence" value="ECO:0007669"/>
    <property type="project" value="TreeGrafter"/>
</dbReference>
<keyword evidence="3" id="KW-0808">Transferase</keyword>
<dbReference type="GO" id="GO:0006487">
    <property type="term" value="P:protein N-linked glycosylation"/>
    <property type="evidence" value="ECO:0007669"/>
    <property type="project" value="TreeGrafter"/>
</dbReference>
<dbReference type="Gene3D" id="3.90.550.10">
    <property type="entry name" value="Spore Coat Polysaccharide Biosynthesis Protein SpsA, Chain A"/>
    <property type="match status" value="1"/>
</dbReference>
<accession>A0A6A6SJJ4</accession>
<feature type="transmembrane region" description="Helical" evidence="4">
    <location>
        <begin position="12"/>
        <end position="29"/>
    </location>
</feature>
<dbReference type="GO" id="GO:0016757">
    <property type="term" value="F:glycosyltransferase activity"/>
    <property type="evidence" value="ECO:0007669"/>
    <property type="project" value="UniProtKB-KW"/>
</dbReference>
<keyword evidence="4" id="KW-0472">Membrane</keyword>
<reference evidence="5" key="1">
    <citation type="journal article" date="2020" name="Stud. Mycol.">
        <title>101 Dothideomycetes genomes: a test case for predicting lifestyles and emergence of pathogens.</title>
        <authorList>
            <person name="Haridas S."/>
            <person name="Albert R."/>
            <person name="Binder M."/>
            <person name="Bloem J."/>
            <person name="Labutti K."/>
            <person name="Salamov A."/>
            <person name="Andreopoulos B."/>
            <person name="Baker S."/>
            <person name="Barry K."/>
            <person name="Bills G."/>
            <person name="Bluhm B."/>
            <person name="Cannon C."/>
            <person name="Castanera R."/>
            <person name="Culley D."/>
            <person name="Daum C."/>
            <person name="Ezra D."/>
            <person name="Gonzalez J."/>
            <person name="Henrissat B."/>
            <person name="Kuo A."/>
            <person name="Liang C."/>
            <person name="Lipzen A."/>
            <person name="Lutzoni F."/>
            <person name="Magnuson J."/>
            <person name="Mondo S."/>
            <person name="Nolan M."/>
            <person name="Ohm R."/>
            <person name="Pangilinan J."/>
            <person name="Park H.-J."/>
            <person name="Ramirez L."/>
            <person name="Alfaro M."/>
            <person name="Sun H."/>
            <person name="Tritt A."/>
            <person name="Yoshinaga Y."/>
            <person name="Zwiers L.-H."/>
            <person name="Turgeon B."/>
            <person name="Goodwin S."/>
            <person name="Spatafora J."/>
            <person name="Crous P."/>
            <person name="Grigoriev I."/>
        </authorList>
    </citation>
    <scope>NUCLEOTIDE SEQUENCE</scope>
    <source>
        <strain evidence="5">CBS 473.64</strain>
    </source>
</reference>
<dbReference type="AlphaFoldDB" id="A0A6A6SJJ4"/>
<protein>
    <recommendedName>
        <fullName evidence="7">Galactosyl transferase GMA12/MNN10 family protein</fullName>
    </recommendedName>
</protein>
<dbReference type="InterPro" id="IPR029044">
    <property type="entry name" value="Nucleotide-diphossugar_trans"/>
</dbReference>
<dbReference type="PANTHER" id="PTHR31306:SF8">
    <property type="entry name" value="GLYCOSYLTRANSFERASE FAMILY 34 PROTEIN"/>
    <property type="match status" value="1"/>
</dbReference>
<dbReference type="InterPro" id="IPR008630">
    <property type="entry name" value="Glyco_trans_34"/>
</dbReference>
<dbReference type="EMBL" id="MU006776">
    <property type="protein sequence ID" value="KAF2646803.1"/>
    <property type="molecule type" value="Genomic_DNA"/>
</dbReference>
<keyword evidence="2" id="KW-0328">Glycosyltransferase</keyword>
<dbReference type="PANTHER" id="PTHR31306">
    <property type="entry name" value="ALPHA-1,6-MANNOSYLTRANSFERASE MNN11-RELATED"/>
    <property type="match status" value="1"/>
</dbReference>
<dbReference type="Pfam" id="PF05637">
    <property type="entry name" value="Glyco_transf_34"/>
    <property type="match status" value="1"/>
</dbReference>
<sequence>MAMKVRSLRAVYFSVWIVVCYFILSFYFLPRGHPRHGQSTFHNHGSTHCLPRLSTDDISSALSFNDSCAAYSPFFPSEPNPPRIARVMVRYGTPMEPYEQRAVKTHMKNSIVHGTDLHMLCDAVVDSYWNKQAFLLRLMLEEMGKREEDRLEWLLWMDGDTVVLDQCRPAWSYLPPGYGGDGKEGRKKQELRTKKNSSNDEDHIGLNAGIFFLRVHPWSITFLLSILSFPTYNPAITLPHAEQSAMQKLLALPQFRPHVAYTPWEFFNTYPGSSDGARRYRESANNETENLGGEMWARRGDWVIHFAGHRDGKRRREKMTDWLDAVDATGNIWEEDRVQRDLSDPIRGFWKASGLDIR</sequence>
<evidence type="ECO:0000313" key="5">
    <source>
        <dbReference type="EMBL" id="KAF2646803.1"/>
    </source>
</evidence>
<evidence type="ECO:0000256" key="2">
    <source>
        <dbReference type="ARBA" id="ARBA00022676"/>
    </source>
</evidence>
<evidence type="ECO:0008006" key="7">
    <source>
        <dbReference type="Google" id="ProtNLM"/>
    </source>
</evidence>
<dbReference type="Proteomes" id="UP000799753">
    <property type="component" value="Unassembled WGS sequence"/>
</dbReference>
<evidence type="ECO:0000256" key="4">
    <source>
        <dbReference type="SAM" id="Phobius"/>
    </source>
</evidence>
<name>A0A6A6SJJ4_9PLEO</name>
<keyword evidence="4" id="KW-1133">Transmembrane helix</keyword>
<evidence type="ECO:0000256" key="3">
    <source>
        <dbReference type="ARBA" id="ARBA00022679"/>
    </source>
</evidence>
<comment type="similarity">
    <text evidence="1">Belongs to the glycosyltransferase 34 family.</text>
</comment>
<keyword evidence="4" id="KW-0812">Transmembrane</keyword>
<proteinExistence type="inferred from homology"/>